<evidence type="ECO:0000313" key="2">
    <source>
        <dbReference type="Proteomes" id="UP000092445"/>
    </source>
</evidence>
<organism evidence="1 2">
    <name type="scientific">Glossina pallidipes</name>
    <name type="common">Tsetse fly</name>
    <dbReference type="NCBI Taxonomy" id="7398"/>
    <lineage>
        <taxon>Eukaryota</taxon>
        <taxon>Metazoa</taxon>
        <taxon>Ecdysozoa</taxon>
        <taxon>Arthropoda</taxon>
        <taxon>Hexapoda</taxon>
        <taxon>Insecta</taxon>
        <taxon>Pterygota</taxon>
        <taxon>Neoptera</taxon>
        <taxon>Endopterygota</taxon>
        <taxon>Diptera</taxon>
        <taxon>Brachycera</taxon>
        <taxon>Muscomorpha</taxon>
        <taxon>Hippoboscoidea</taxon>
        <taxon>Glossinidae</taxon>
        <taxon>Glossina</taxon>
    </lineage>
</organism>
<keyword evidence="2" id="KW-1185">Reference proteome</keyword>
<proteinExistence type="predicted"/>
<dbReference type="VEuPathDB" id="VectorBase:GPAI039601"/>
<dbReference type="EnsemblMetazoa" id="GPAI039601-RA">
    <property type="protein sequence ID" value="GPAI039601-PA"/>
    <property type="gene ID" value="GPAI039601"/>
</dbReference>
<reference evidence="2" key="1">
    <citation type="submission" date="2014-03" db="EMBL/GenBank/DDBJ databases">
        <authorList>
            <person name="Aksoy S."/>
            <person name="Warren W."/>
            <person name="Wilson R.K."/>
        </authorList>
    </citation>
    <scope>NUCLEOTIDE SEQUENCE [LARGE SCALE GENOMIC DNA]</scope>
    <source>
        <strain evidence="2">IAEA</strain>
    </source>
</reference>
<dbReference type="AlphaFoldDB" id="A0A1B0AAQ7"/>
<protein>
    <submittedName>
        <fullName evidence="1">Uncharacterized protein</fullName>
    </submittedName>
</protein>
<sequence>MQILKCIENFFQIRLVVHMHDTGRSERQAREPRFREKCFSILNFEETFYFYLELGMFAANVLTTSTTTTTTTTSTTTTNINFMKKRHTYKKFLITAFVFNYYVVQPKQDFFLIRKL</sequence>
<name>A0A1B0AAQ7_GLOPL</name>
<evidence type="ECO:0000313" key="1">
    <source>
        <dbReference type="EnsemblMetazoa" id="GPAI039601-PA"/>
    </source>
</evidence>
<dbReference type="Proteomes" id="UP000092445">
    <property type="component" value="Unassembled WGS sequence"/>
</dbReference>
<accession>A0A1B0AAQ7</accession>
<reference evidence="1" key="2">
    <citation type="submission" date="2020-05" db="UniProtKB">
        <authorList>
            <consortium name="EnsemblMetazoa"/>
        </authorList>
    </citation>
    <scope>IDENTIFICATION</scope>
    <source>
        <strain evidence="1">IAEA</strain>
    </source>
</reference>